<keyword evidence="1" id="KW-0472">Membrane</keyword>
<evidence type="ECO:0000313" key="3">
    <source>
        <dbReference type="Proteomes" id="UP000027746"/>
    </source>
</evidence>
<dbReference type="GO" id="GO:0005840">
    <property type="term" value="C:ribosome"/>
    <property type="evidence" value="ECO:0007669"/>
    <property type="project" value="UniProtKB-KW"/>
</dbReference>
<sequence length="74" mass="7740">MDSDMALVLGVVFALLSIPSILSAMTDGRAPRASAVTILIAGALIIFAIKTHPGGYQISDVPHAFVTVVARYMP</sequence>
<keyword evidence="3" id="KW-1185">Reference proteome</keyword>
<name>A0A073IXB7_9RHOB</name>
<dbReference type="AlphaFoldDB" id="A0A073IXB7"/>
<accession>A0A073IXB7</accession>
<keyword evidence="1" id="KW-0812">Transmembrane</keyword>
<proteinExistence type="predicted"/>
<feature type="transmembrane region" description="Helical" evidence="1">
    <location>
        <begin position="33"/>
        <end position="49"/>
    </location>
</feature>
<evidence type="ECO:0000256" key="1">
    <source>
        <dbReference type="SAM" id="Phobius"/>
    </source>
</evidence>
<keyword evidence="2" id="KW-0687">Ribonucleoprotein</keyword>
<evidence type="ECO:0000313" key="2">
    <source>
        <dbReference type="EMBL" id="KEJ94988.1"/>
    </source>
</evidence>
<dbReference type="Proteomes" id="UP000027746">
    <property type="component" value="Unassembled WGS sequence"/>
</dbReference>
<gene>
    <name evidence="2" type="ORF">SUH3_23050</name>
</gene>
<keyword evidence="1" id="KW-1133">Transmembrane helix</keyword>
<keyword evidence="2" id="KW-0689">Ribosomal protein</keyword>
<protein>
    <submittedName>
        <fullName evidence="2">50S ribosomal protein L35</fullName>
    </submittedName>
</protein>
<dbReference type="EMBL" id="JAMD01000008">
    <property type="protein sequence ID" value="KEJ94988.1"/>
    <property type="molecule type" value="Genomic_DNA"/>
</dbReference>
<comment type="caution">
    <text evidence="2">The sequence shown here is derived from an EMBL/GenBank/DDBJ whole genome shotgun (WGS) entry which is preliminary data.</text>
</comment>
<organism evidence="2 3">
    <name type="scientific">Pseudosulfitobacter pseudonitzschiae</name>
    <dbReference type="NCBI Taxonomy" id="1402135"/>
    <lineage>
        <taxon>Bacteria</taxon>
        <taxon>Pseudomonadati</taxon>
        <taxon>Pseudomonadota</taxon>
        <taxon>Alphaproteobacteria</taxon>
        <taxon>Rhodobacterales</taxon>
        <taxon>Roseobacteraceae</taxon>
        <taxon>Pseudosulfitobacter</taxon>
    </lineage>
</organism>
<reference evidence="2 3" key="1">
    <citation type="submission" date="2014-01" db="EMBL/GenBank/DDBJ databases">
        <title>Sulfitobacter sp. H3 (MCCC 1A00686) Genome Sequencing.</title>
        <authorList>
            <person name="Lai Q."/>
            <person name="Hong Z."/>
        </authorList>
    </citation>
    <scope>NUCLEOTIDE SEQUENCE [LARGE SCALE GENOMIC DNA]</scope>
    <source>
        <strain evidence="2 3">H3</strain>
    </source>
</reference>
<dbReference type="OrthoDB" id="7875801at2"/>